<gene>
    <name evidence="2" type="ORF">ABIG07_002889</name>
</gene>
<feature type="region of interest" description="Disordered" evidence="1">
    <location>
        <begin position="16"/>
        <end position="37"/>
    </location>
</feature>
<comment type="caution">
    <text evidence="2">The sequence shown here is derived from an EMBL/GenBank/DDBJ whole genome shotgun (WGS) entry which is preliminary data.</text>
</comment>
<evidence type="ECO:0000313" key="2">
    <source>
        <dbReference type="EMBL" id="MEY9453941.1"/>
    </source>
</evidence>
<proteinExistence type="predicted"/>
<dbReference type="EMBL" id="JBGBZJ010000003">
    <property type="protein sequence ID" value="MEY9453941.1"/>
    <property type="molecule type" value="Genomic_DNA"/>
</dbReference>
<reference evidence="2 3" key="1">
    <citation type="submission" date="2024-07" db="EMBL/GenBank/DDBJ databases">
        <title>Genomic Encyclopedia of Type Strains, Phase V (KMG-V): Genome sequencing to study the core and pangenomes of soil and plant-associated prokaryotes.</title>
        <authorList>
            <person name="Whitman W."/>
        </authorList>
    </citation>
    <scope>NUCLEOTIDE SEQUENCE [LARGE SCALE GENOMIC DNA]</scope>
    <source>
        <strain evidence="2 3">USDA 152</strain>
    </source>
</reference>
<organism evidence="2 3">
    <name type="scientific">Bradyrhizobium ottawaense</name>
    <dbReference type="NCBI Taxonomy" id="931866"/>
    <lineage>
        <taxon>Bacteria</taxon>
        <taxon>Pseudomonadati</taxon>
        <taxon>Pseudomonadota</taxon>
        <taxon>Alphaproteobacteria</taxon>
        <taxon>Hyphomicrobiales</taxon>
        <taxon>Nitrobacteraceae</taxon>
        <taxon>Bradyrhizobium</taxon>
    </lineage>
</organism>
<dbReference type="Proteomes" id="UP001565369">
    <property type="component" value="Unassembled WGS sequence"/>
</dbReference>
<accession>A0ABV4FQS0</accession>
<name>A0ABV4FQS0_9BRAD</name>
<sequence>MAYGFNAVLTQVPSFNDAVSDPSSVQPPTCEGASSTR</sequence>
<protein>
    <submittedName>
        <fullName evidence="2">Uncharacterized protein</fullName>
    </submittedName>
</protein>
<feature type="compositionally biased region" description="Polar residues" evidence="1">
    <location>
        <begin position="21"/>
        <end position="37"/>
    </location>
</feature>
<keyword evidence="3" id="KW-1185">Reference proteome</keyword>
<evidence type="ECO:0000256" key="1">
    <source>
        <dbReference type="SAM" id="MobiDB-lite"/>
    </source>
</evidence>
<evidence type="ECO:0000313" key="3">
    <source>
        <dbReference type="Proteomes" id="UP001565369"/>
    </source>
</evidence>